<name>A0A5C6BNG7_9PLAN</name>
<dbReference type="AlphaFoldDB" id="A0A5C6BNG7"/>
<dbReference type="RefSeq" id="WP_146370995.1">
    <property type="nucleotide sequence ID" value="NZ_SJPP01000001.1"/>
</dbReference>
<feature type="transmembrane region" description="Helical" evidence="1">
    <location>
        <begin position="43"/>
        <end position="65"/>
    </location>
</feature>
<keyword evidence="1" id="KW-0472">Membrane</keyword>
<evidence type="ECO:0000313" key="3">
    <source>
        <dbReference type="Proteomes" id="UP000320735"/>
    </source>
</evidence>
<keyword evidence="1" id="KW-0812">Transmembrane</keyword>
<dbReference type="Proteomes" id="UP000320735">
    <property type="component" value="Unassembled WGS sequence"/>
</dbReference>
<evidence type="ECO:0000256" key="1">
    <source>
        <dbReference type="SAM" id="Phobius"/>
    </source>
</evidence>
<reference evidence="2 3" key="1">
    <citation type="submission" date="2019-02" db="EMBL/GenBank/DDBJ databases">
        <title>Deep-cultivation of Planctomycetes and their phenomic and genomic characterization uncovers novel biology.</title>
        <authorList>
            <person name="Wiegand S."/>
            <person name="Jogler M."/>
            <person name="Boedeker C."/>
            <person name="Pinto D."/>
            <person name="Vollmers J."/>
            <person name="Rivas-Marin E."/>
            <person name="Kohn T."/>
            <person name="Peeters S.H."/>
            <person name="Heuer A."/>
            <person name="Rast P."/>
            <person name="Oberbeckmann S."/>
            <person name="Bunk B."/>
            <person name="Jeske O."/>
            <person name="Meyerdierks A."/>
            <person name="Storesund J.E."/>
            <person name="Kallscheuer N."/>
            <person name="Luecker S."/>
            <person name="Lage O.M."/>
            <person name="Pohl T."/>
            <person name="Merkel B.J."/>
            <person name="Hornburger P."/>
            <person name="Mueller R.-W."/>
            <person name="Bruemmer F."/>
            <person name="Labrenz M."/>
            <person name="Spormann A.M."/>
            <person name="Op Den Camp H."/>
            <person name="Overmann J."/>
            <person name="Amann R."/>
            <person name="Jetten M.S.M."/>
            <person name="Mascher T."/>
            <person name="Medema M.H."/>
            <person name="Devos D.P."/>
            <person name="Kaster A.-K."/>
            <person name="Ovreas L."/>
            <person name="Rohde M."/>
            <person name="Galperin M.Y."/>
            <person name="Jogler C."/>
        </authorList>
    </citation>
    <scope>NUCLEOTIDE SEQUENCE [LARGE SCALE GENOMIC DNA]</scope>
    <source>
        <strain evidence="2 3">CA54</strain>
    </source>
</reference>
<keyword evidence="1" id="KW-1133">Transmembrane helix</keyword>
<protein>
    <submittedName>
        <fullName evidence="2">Uncharacterized protein</fullName>
    </submittedName>
</protein>
<gene>
    <name evidence="2" type="ORF">CA54_25380</name>
</gene>
<organism evidence="2 3">
    <name type="scientific">Symmachiella macrocystis</name>
    <dbReference type="NCBI Taxonomy" id="2527985"/>
    <lineage>
        <taxon>Bacteria</taxon>
        <taxon>Pseudomonadati</taxon>
        <taxon>Planctomycetota</taxon>
        <taxon>Planctomycetia</taxon>
        <taxon>Planctomycetales</taxon>
        <taxon>Planctomycetaceae</taxon>
        <taxon>Symmachiella</taxon>
    </lineage>
</organism>
<evidence type="ECO:0000313" key="2">
    <source>
        <dbReference type="EMBL" id="TWU13703.1"/>
    </source>
</evidence>
<dbReference type="EMBL" id="SJPP01000001">
    <property type="protein sequence ID" value="TWU13703.1"/>
    <property type="molecule type" value="Genomic_DNA"/>
</dbReference>
<proteinExistence type="predicted"/>
<comment type="caution">
    <text evidence="2">The sequence shown here is derived from an EMBL/GenBank/DDBJ whole genome shotgun (WGS) entry which is preliminary data.</text>
</comment>
<feature type="transmembrane region" description="Helical" evidence="1">
    <location>
        <begin position="16"/>
        <end position="37"/>
    </location>
</feature>
<dbReference type="OrthoDB" id="9967265at2"/>
<sequence length="103" mass="11453" precursor="true">MKQKFKVDEWIKMSRGMAFFCIAFAVFCIAAEIYLGGDRGSSVFNLMGVSLLMLSIAYSTMFHVFRSQQSEIKNLKAAVERLQNGDSPVESMTAPQIEGVTTT</sequence>
<keyword evidence="3" id="KW-1185">Reference proteome</keyword>
<accession>A0A5C6BNG7</accession>